<dbReference type="EMBL" id="JAXDAE010000002">
    <property type="protein sequence ID" value="MDY2586281.1"/>
    <property type="molecule type" value="Genomic_DNA"/>
</dbReference>
<evidence type="ECO:0000313" key="1">
    <source>
        <dbReference type="EMBL" id="MDY2586281.1"/>
    </source>
</evidence>
<accession>A0ABU5EIY2</accession>
<organism evidence="1 2">
    <name type="scientific">Winogradskyella aquimaris</name>
    <dbReference type="NCBI Taxonomy" id="864074"/>
    <lineage>
        <taxon>Bacteria</taxon>
        <taxon>Pseudomonadati</taxon>
        <taxon>Bacteroidota</taxon>
        <taxon>Flavobacteriia</taxon>
        <taxon>Flavobacteriales</taxon>
        <taxon>Flavobacteriaceae</taxon>
        <taxon>Winogradskyella</taxon>
    </lineage>
</organism>
<sequence>MKKLFLTTLLVMAFSTVVFGQEIIELGNSQSMCITGKGVGQDAAKNPYADVNSFAIVENIGANSFSIRVQKEASIIKEIVVNPNETKKVILLKAYELYFDSEKPTKAKVSFEKAKAY</sequence>
<reference evidence="1 2" key="1">
    <citation type="submission" date="2023-11" db="EMBL/GenBank/DDBJ databases">
        <title>Winogradskyella pelagius sp. nov., isolated from coastal sediment.</title>
        <authorList>
            <person name="Li F."/>
        </authorList>
    </citation>
    <scope>NUCLEOTIDE SEQUENCE [LARGE SCALE GENOMIC DNA]</scope>
    <source>
        <strain evidence="1 2">KCTC 23502</strain>
    </source>
</reference>
<proteinExistence type="predicted"/>
<keyword evidence="2" id="KW-1185">Reference proteome</keyword>
<dbReference type="Proteomes" id="UP001285855">
    <property type="component" value="Unassembled WGS sequence"/>
</dbReference>
<protein>
    <submittedName>
        <fullName evidence="1">Uncharacterized protein</fullName>
    </submittedName>
</protein>
<evidence type="ECO:0000313" key="2">
    <source>
        <dbReference type="Proteomes" id="UP001285855"/>
    </source>
</evidence>
<name>A0ABU5EIY2_9FLAO</name>
<dbReference type="RefSeq" id="WP_320554655.1">
    <property type="nucleotide sequence ID" value="NZ_JAXDAE010000002.1"/>
</dbReference>
<comment type="caution">
    <text evidence="1">The sequence shown here is derived from an EMBL/GenBank/DDBJ whole genome shotgun (WGS) entry which is preliminary data.</text>
</comment>
<gene>
    <name evidence="1" type="ORF">SNF14_02935</name>
</gene>